<comment type="similarity">
    <text evidence="2">Belongs to the ammonium transporter (TC 2.A.49) family. Rh subfamily.</text>
</comment>
<evidence type="ECO:0000256" key="6">
    <source>
        <dbReference type="SAM" id="Phobius"/>
    </source>
</evidence>
<proteinExistence type="inferred from homology"/>
<dbReference type="InterPro" id="IPR029020">
    <property type="entry name" value="Ammonium/urea_transptr"/>
</dbReference>
<dbReference type="Gene3D" id="1.10.3430.10">
    <property type="entry name" value="Ammonium transporter AmtB like domains"/>
    <property type="match status" value="2"/>
</dbReference>
<reference evidence="8 9" key="1">
    <citation type="submission" date="2022-12" db="EMBL/GenBank/DDBJ databases">
        <title>Chromosome-level genome assembly of true bugs.</title>
        <authorList>
            <person name="Ma L."/>
            <person name="Li H."/>
        </authorList>
    </citation>
    <scope>NUCLEOTIDE SEQUENCE [LARGE SCALE GENOMIC DNA]</scope>
    <source>
        <strain evidence="8">Lab_2022b</strain>
    </source>
</reference>
<feature type="transmembrane region" description="Helical" evidence="6">
    <location>
        <begin position="196"/>
        <end position="213"/>
    </location>
</feature>
<keyword evidence="4 6" id="KW-1133">Transmembrane helix</keyword>
<feature type="transmembrane region" description="Helical" evidence="6">
    <location>
        <begin position="109"/>
        <end position="128"/>
    </location>
</feature>
<feature type="transmembrane region" description="Helical" evidence="6">
    <location>
        <begin position="166"/>
        <end position="184"/>
    </location>
</feature>
<accession>A0AAW1DLZ8</accession>
<dbReference type="Proteomes" id="UP001461498">
    <property type="component" value="Unassembled WGS sequence"/>
</dbReference>
<evidence type="ECO:0000313" key="8">
    <source>
        <dbReference type="EMBL" id="KAK9511706.1"/>
    </source>
</evidence>
<feature type="transmembrane region" description="Helical" evidence="6">
    <location>
        <begin position="254"/>
        <end position="274"/>
    </location>
</feature>
<dbReference type="Pfam" id="PF00909">
    <property type="entry name" value="Ammonium_transp"/>
    <property type="match status" value="1"/>
</dbReference>
<protein>
    <recommendedName>
        <fullName evidence="7">Ammonium transporter AmtB-like domain-containing protein</fullName>
    </recommendedName>
</protein>
<dbReference type="GO" id="GO:0005886">
    <property type="term" value="C:plasma membrane"/>
    <property type="evidence" value="ECO:0007669"/>
    <property type="project" value="InterPro"/>
</dbReference>
<evidence type="ECO:0000256" key="5">
    <source>
        <dbReference type="ARBA" id="ARBA00023136"/>
    </source>
</evidence>
<dbReference type="EMBL" id="JAPXFL010000001">
    <property type="protein sequence ID" value="KAK9511706.1"/>
    <property type="molecule type" value="Genomic_DNA"/>
</dbReference>
<keyword evidence="5 6" id="KW-0472">Membrane</keyword>
<feature type="transmembrane region" description="Helical" evidence="6">
    <location>
        <begin position="135"/>
        <end position="154"/>
    </location>
</feature>
<evidence type="ECO:0000259" key="7">
    <source>
        <dbReference type="Pfam" id="PF00909"/>
    </source>
</evidence>
<comment type="caution">
    <text evidence="8">The sequence shown here is derived from an EMBL/GenBank/DDBJ whole genome shotgun (WGS) entry which is preliminary data.</text>
</comment>
<name>A0AAW1DLZ8_9HEMI</name>
<dbReference type="PANTHER" id="PTHR11730">
    <property type="entry name" value="AMMONIUM TRANSPORTER"/>
    <property type="match status" value="1"/>
</dbReference>
<feature type="transmembrane region" description="Helical" evidence="6">
    <location>
        <begin position="358"/>
        <end position="383"/>
    </location>
</feature>
<dbReference type="PANTHER" id="PTHR11730:SF60">
    <property type="entry name" value="RH50, ISOFORM D"/>
    <property type="match status" value="1"/>
</dbReference>
<comment type="subcellular location">
    <subcellularLocation>
        <location evidence="1">Membrane</location>
        <topology evidence="1">Multi-pass membrane protein</topology>
    </subcellularLocation>
</comment>
<dbReference type="GO" id="GO:0008519">
    <property type="term" value="F:ammonium channel activity"/>
    <property type="evidence" value="ECO:0007669"/>
    <property type="project" value="InterPro"/>
</dbReference>
<dbReference type="InterPro" id="IPR002229">
    <property type="entry name" value="RhesusRHD"/>
</dbReference>
<feature type="transmembrane region" description="Helical" evidence="6">
    <location>
        <begin position="47"/>
        <end position="66"/>
    </location>
</feature>
<dbReference type="InterPro" id="IPR024041">
    <property type="entry name" value="NH4_transpt_AmtB-like_dom"/>
</dbReference>
<evidence type="ECO:0000256" key="4">
    <source>
        <dbReference type="ARBA" id="ARBA00022989"/>
    </source>
</evidence>
<evidence type="ECO:0000313" key="9">
    <source>
        <dbReference type="Proteomes" id="UP001461498"/>
    </source>
</evidence>
<dbReference type="PRINTS" id="PR00342">
    <property type="entry name" value="RHESUSRHD"/>
</dbReference>
<evidence type="ECO:0000256" key="2">
    <source>
        <dbReference type="ARBA" id="ARBA00011036"/>
    </source>
</evidence>
<dbReference type="AlphaFoldDB" id="A0AAW1DLZ8"/>
<feature type="transmembrane region" description="Helical" evidence="6">
    <location>
        <begin position="295"/>
        <end position="314"/>
    </location>
</feature>
<keyword evidence="3 6" id="KW-0812">Transmembrane</keyword>
<evidence type="ECO:0000256" key="3">
    <source>
        <dbReference type="ARBA" id="ARBA00022692"/>
    </source>
</evidence>
<gene>
    <name evidence="8" type="ORF">O3M35_000314</name>
</gene>
<keyword evidence="9" id="KW-1185">Reference proteome</keyword>
<dbReference type="SUPFAM" id="SSF111352">
    <property type="entry name" value="Ammonium transporter"/>
    <property type="match status" value="1"/>
</dbReference>
<feature type="transmembrane region" description="Helical" evidence="6">
    <location>
        <begin position="9"/>
        <end position="27"/>
    </location>
</feature>
<evidence type="ECO:0000256" key="1">
    <source>
        <dbReference type="ARBA" id="ARBA00004141"/>
    </source>
</evidence>
<organism evidence="8 9">
    <name type="scientific">Rhynocoris fuscipes</name>
    <dbReference type="NCBI Taxonomy" id="488301"/>
    <lineage>
        <taxon>Eukaryota</taxon>
        <taxon>Metazoa</taxon>
        <taxon>Ecdysozoa</taxon>
        <taxon>Arthropoda</taxon>
        <taxon>Hexapoda</taxon>
        <taxon>Insecta</taxon>
        <taxon>Pterygota</taxon>
        <taxon>Neoptera</taxon>
        <taxon>Paraneoptera</taxon>
        <taxon>Hemiptera</taxon>
        <taxon>Heteroptera</taxon>
        <taxon>Panheteroptera</taxon>
        <taxon>Cimicomorpha</taxon>
        <taxon>Reduviidae</taxon>
        <taxon>Harpactorinae</taxon>
        <taxon>Harpactorini</taxon>
        <taxon>Rhynocoris</taxon>
    </lineage>
</organism>
<sequence length="435" mass="47333">MMTLGKRTAIIIIIFEIVMIIAFGFFASYGEEADSRSLHSVYKSTSIYYPMFQDIQVMTLIGFGCLMMFMKRYGYSGVAIVFFVSGITFQYGLLLQRILKPLDIGVKNLIDADITTVTMLISVGAVLGKTSLLQVFFMILIEVPIYIGNMYLSSSYLKASDIGGSVSVHLFGAYFGLAVSRVLGKPKNMSLEKSSYNSDLMAIVGTLFLWIFWPSFNGALSWEDGQQRAAHLQNASLSGGVAIGTAADFMLMPFAALAIGGVAGAITTLGFAYIQPWLLRKLRLHDTCGIHNLHGLPGILAGLVGVIASAQASVDTYGSRLYLVFPARAPAEGTELDRIRLQLSNIEPGDHRTAGKQAIYQLIALAVTFILSIVTGVITGIILKIITPLIGGVSDEYTHDDSLMWTLPEDSADDNNKKKEVDNIHAQHHHITGVI</sequence>
<dbReference type="GO" id="GO:0097272">
    <property type="term" value="P:ammonium homeostasis"/>
    <property type="evidence" value="ECO:0007669"/>
    <property type="project" value="TreeGrafter"/>
</dbReference>
<feature type="transmembrane region" description="Helical" evidence="6">
    <location>
        <begin position="73"/>
        <end position="94"/>
    </location>
</feature>
<feature type="domain" description="Ammonium transporter AmtB-like" evidence="7">
    <location>
        <begin position="225"/>
        <end position="401"/>
    </location>
</feature>